<feature type="chain" id="PRO_5042960771" description="Secreted protein" evidence="1">
    <location>
        <begin position="20"/>
        <end position="63"/>
    </location>
</feature>
<sequence length="63" mass="6819">MISHTSFAVSFSAIAMITASGIDWEIATKAAWSFSFPTSPSPSTASHTPRFAKIIFIFTAHKL</sequence>
<evidence type="ECO:0000256" key="1">
    <source>
        <dbReference type="SAM" id="SignalP"/>
    </source>
</evidence>
<evidence type="ECO:0000313" key="3">
    <source>
        <dbReference type="Proteomes" id="UP001420932"/>
    </source>
</evidence>
<name>A0AAP0LCR0_9MAGN</name>
<accession>A0AAP0LCR0</accession>
<keyword evidence="3" id="KW-1185">Reference proteome</keyword>
<keyword evidence="1" id="KW-0732">Signal</keyword>
<dbReference type="EMBL" id="JBBNAF010000001">
    <property type="protein sequence ID" value="KAK9168571.1"/>
    <property type="molecule type" value="Genomic_DNA"/>
</dbReference>
<dbReference type="Proteomes" id="UP001420932">
    <property type="component" value="Unassembled WGS sequence"/>
</dbReference>
<evidence type="ECO:0000313" key="2">
    <source>
        <dbReference type="EMBL" id="KAK9168571.1"/>
    </source>
</evidence>
<comment type="caution">
    <text evidence="2">The sequence shown here is derived from an EMBL/GenBank/DDBJ whole genome shotgun (WGS) entry which is preliminary data.</text>
</comment>
<evidence type="ECO:0008006" key="4">
    <source>
        <dbReference type="Google" id="ProtNLM"/>
    </source>
</evidence>
<feature type="signal peptide" evidence="1">
    <location>
        <begin position="1"/>
        <end position="19"/>
    </location>
</feature>
<dbReference type="AlphaFoldDB" id="A0AAP0LCR0"/>
<gene>
    <name evidence="2" type="ORF">Syun_000711</name>
</gene>
<organism evidence="2 3">
    <name type="scientific">Stephania yunnanensis</name>
    <dbReference type="NCBI Taxonomy" id="152371"/>
    <lineage>
        <taxon>Eukaryota</taxon>
        <taxon>Viridiplantae</taxon>
        <taxon>Streptophyta</taxon>
        <taxon>Embryophyta</taxon>
        <taxon>Tracheophyta</taxon>
        <taxon>Spermatophyta</taxon>
        <taxon>Magnoliopsida</taxon>
        <taxon>Ranunculales</taxon>
        <taxon>Menispermaceae</taxon>
        <taxon>Menispermoideae</taxon>
        <taxon>Cissampelideae</taxon>
        <taxon>Stephania</taxon>
    </lineage>
</organism>
<reference evidence="2 3" key="1">
    <citation type="submission" date="2024-01" db="EMBL/GenBank/DDBJ databases">
        <title>Genome assemblies of Stephania.</title>
        <authorList>
            <person name="Yang L."/>
        </authorList>
    </citation>
    <scope>NUCLEOTIDE SEQUENCE [LARGE SCALE GENOMIC DNA]</scope>
    <source>
        <strain evidence="2">YNDBR</strain>
        <tissue evidence="2">Leaf</tissue>
    </source>
</reference>
<protein>
    <recommendedName>
        <fullName evidence="4">Secreted protein</fullName>
    </recommendedName>
</protein>
<proteinExistence type="predicted"/>